<name>A2SEI0_METPP</name>
<dbReference type="STRING" id="420662.Mpe_A1007"/>
<reference evidence="2 3" key="1">
    <citation type="journal article" date="2007" name="J. Bacteriol.">
        <title>Whole-genome analysis of the methyl tert-butyl ether-degrading beta-proteobacterium Methylibium petroleiphilum PM1.</title>
        <authorList>
            <person name="Kane S.R."/>
            <person name="Chakicherla A.Y."/>
            <person name="Chain P.S.G."/>
            <person name="Schmidt R."/>
            <person name="Shin M.W."/>
            <person name="Legler T.C."/>
            <person name="Scow K.M."/>
            <person name="Larimer F.W."/>
            <person name="Lucas S.M."/>
            <person name="Richardson P.M."/>
            <person name="Hristova K.R."/>
        </authorList>
    </citation>
    <scope>NUCLEOTIDE SEQUENCE [LARGE SCALE GENOMIC DNA]</scope>
    <source>
        <strain evidence="3">ATCC BAA-1232 / LMG 22953 / PM1</strain>
    </source>
</reference>
<sequence length="137" mass="15388">MLMYRELSWWYWAVTAALLIAGLAGWAGAFHAATALSALQVLHFRWREGRFAAFPVQVRLAFTGLLLLAAWPPMKGLFWVPAIGTTAQVLFGYCLLARGLSLLPWNRREPWSWRLLRRTLTAAPVRGSILQGLPAAR</sequence>
<dbReference type="Proteomes" id="UP000000366">
    <property type="component" value="Chromosome"/>
</dbReference>
<evidence type="ECO:0008006" key="4">
    <source>
        <dbReference type="Google" id="ProtNLM"/>
    </source>
</evidence>
<evidence type="ECO:0000256" key="1">
    <source>
        <dbReference type="SAM" id="Phobius"/>
    </source>
</evidence>
<proteinExistence type="predicted"/>
<dbReference type="AlphaFoldDB" id="A2SEI0"/>
<evidence type="ECO:0000313" key="2">
    <source>
        <dbReference type="EMBL" id="ABM93969.1"/>
    </source>
</evidence>
<dbReference type="KEGG" id="mpt:Mpe_A1007"/>
<dbReference type="HOGENOM" id="CLU_1793439_0_0_4"/>
<keyword evidence="1" id="KW-1133">Transmembrane helix</keyword>
<accession>A2SEI0</accession>
<feature type="transmembrane region" description="Helical" evidence="1">
    <location>
        <begin position="12"/>
        <end position="39"/>
    </location>
</feature>
<feature type="transmembrane region" description="Helical" evidence="1">
    <location>
        <begin position="51"/>
        <end position="71"/>
    </location>
</feature>
<keyword evidence="3" id="KW-1185">Reference proteome</keyword>
<organism evidence="2 3">
    <name type="scientific">Methylibium petroleiphilum (strain ATCC BAA-1232 / LMG 22953 / PM1)</name>
    <dbReference type="NCBI Taxonomy" id="420662"/>
    <lineage>
        <taxon>Bacteria</taxon>
        <taxon>Pseudomonadati</taxon>
        <taxon>Pseudomonadota</taxon>
        <taxon>Betaproteobacteria</taxon>
        <taxon>Burkholderiales</taxon>
        <taxon>Sphaerotilaceae</taxon>
        <taxon>Methylibium</taxon>
    </lineage>
</organism>
<dbReference type="eggNOG" id="ENOG5032TJK">
    <property type="taxonomic scope" value="Bacteria"/>
</dbReference>
<dbReference type="EMBL" id="CP000555">
    <property type="protein sequence ID" value="ABM93969.1"/>
    <property type="molecule type" value="Genomic_DNA"/>
</dbReference>
<keyword evidence="1" id="KW-0812">Transmembrane</keyword>
<feature type="transmembrane region" description="Helical" evidence="1">
    <location>
        <begin position="77"/>
        <end position="97"/>
    </location>
</feature>
<gene>
    <name evidence="2" type="ordered locus">Mpe_A1007</name>
</gene>
<keyword evidence="1" id="KW-0472">Membrane</keyword>
<protein>
    <recommendedName>
        <fullName evidence="4">Transmembrane protein</fullName>
    </recommendedName>
</protein>
<evidence type="ECO:0000313" key="3">
    <source>
        <dbReference type="Proteomes" id="UP000000366"/>
    </source>
</evidence>